<sequence>MFAAISGVPLGASHGIGHQLGPVGVGHGETSCILNPAVCKYNYTKKANVARQDAIVELLWANAQAASLFEERGLKRESADLGDLMDAVIRGLGLPRTLGEFGIGEDKLDGIAEHSLHDRWVKTNPAYLDKEGVLEILRMVLQ</sequence>
<accession>A0ACC1MZL7</accession>
<evidence type="ECO:0000313" key="1">
    <source>
        <dbReference type="EMBL" id="KAJ2972254.1"/>
    </source>
</evidence>
<protein>
    <submittedName>
        <fullName evidence="1">Uncharacterized protein</fullName>
    </submittedName>
</protein>
<comment type="caution">
    <text evidence="1">The sequence shown here is derived from an EMBL/GenBank/DDBJ whole genome shotgun (WGS) entry which is preliminary data.</text>
</comment>
<dbReference type="EMBL" id="JAPDGR010003204">
    <property type="protein sequence ID" value="KAJ2972254.1"/>
    <property type="molecule type" value="Genomic_DNA"/>
</dbReference>
<reference evidence="1" key="1">
    <citation type="submission" date="2022-10" db="EMBL/GenBank/DDBJ databases">
        <title>Genome Sequence of Xylaria curta.</title>
        <authorList>
            <person name="Buettner E."/>
        </authorList>
    </citation>
    <scope>NUCLEOTIDE SEQUENCE</scope>
    <source>
        <strain evidence="1">Babe10</strain>
    </source>
</reference>
<evidence type="ECO:0000313" key="2">
    <source>
        <dbReference type="Proteomes" id="UP001143856"/>
    </source>
</evidence>
<dbReference type="Proteomes" id="UP001143856">
    <property type="component" value="Unassembled WGS sequence"/>
</dbReference>
<gene>
    <name evidence="1" type="ORF">NUW58_g9224</name>
</gene>
<name>A0ACC1MZL7_9PEZI</name>
<keyword evidence="2" id="KW-1185">Reference proteome</keyword>
<proteinExistence type="predicted"/>
<organism evidence="1 2">
    <name type="scientific">Xylaria curta</name>
    <dbReference type="NCBI Taxonomy" id="42375"/>
    <lineage>
        <taxon>Eukaryota</taxon>
        <taxon>Fungi</taxon>
        <taxon>Dikarya</taxon>
        <taxon>Ascomycota</taxon>
        <taxon>Pezizomycotina</taxon>
        <taxon>Sordariomycetes</taxon>
        <taxon>Xylariomycetidae</taxon>
        <taxon>Xylariales</taxon>
        <taxon>Xylariaceae</taxon>
        <taxon>Xylaria</taxon>
    </lineage>
</organism>